<dbReference type="SUPFAM" id="SSF102588">
    <property type="entry name" value="LmbE-like"/>
    <property type="match status" value="1"/>
</dbReference>
<organism evidence="1 2">
    <name type="scientific">Candidatus Aphodenecus pullistercoris</name>
    <dbReference type="NCBI Taxonomy" id="2840669"/>
    <lineage>
        <taxon>Bacteria</taxon>
        <taxon>Pseudomonadati</taxon>
        <taxon>Spirochaetota</taxon>
        <taxon>Spirochaetia</taxon>
        <taxon>Spirochaetales</taxon>
        <taxon>Candidatus Aphodenecus</taxon>
    </lineage>
</organism>
<dbReference type="Gene3D" id="3.40.50.10320">
    <property type="entry name" value="LmbE-like"/>
    <property type="match status" value="1"/>
</dbReference>
<dbReference type="EMBL" id="JADIMU010000068">
    <property type="protein sequence ID" value="MBO8444054.1"/>
    <property type="molecule type" value="Genomic_DNA"/>
</dbReference>
<accession>A0A9D9EFH1</accession>
<evidence type="ECO:0000313" key="1">
    <source>
        <dbReference type="EMBL" id="MBO8444054.1"/>
    </source>
</evidence>
<name>A0A9D9EFH1_9SPIR</name>
<proteinExistence type="predicted"/>
<dbReference type="GO" id="GO:0016811">
    <property type="term" value="F:hydrolase activity, acting on carbon-nitrogen (but not peptide) bonds, in linear amides"/>
    <property type="evidence" value="ECO:0007669"/>
    <property type="project" value="TreeGrafter"/>
</dbReference>
<gene>
    <name evidence="1" type="ORF">IAC42_09935</name>
</gene>
<protein>
    <submittedName>
        <fullName evidence="1">PIG-L family deacetylase</fullName>
    </submittedName>
</protein>
<evidence type="ECO:0000313" key="2">
    <source>
        <dbReference type="Proteomes" id="UP000823633"/>
    </source>
</evidence>
<reference evidence="1" key="1">
    <citation type="submission" date="2020-10" db="EMBL/GenBank/DDBJ databases">
        <authorList>
            <person name="Gilroy R."/>
        </authorList>
    </citation>
    <scope>NUCLEOTIDE SEQUENCE</scope>
    <source>
        <strain evidence="1">11167</strain>
    </source>
</reference>
<reference evidence="1" key="2">
    <citation type="journal article" date="2021" name="PeerJ">
        <title>Extensive microbial diversity within the chicken gut microbiome revealed by metagenomics and culture.</title>
        <authorList>
            <person name="Gilroy R."/>
            <person name="Ravi A."/>
            <person name="Getino M."/>
            <person name="Pursley I."/>
            <person name="Horton D.L."/>
            <person name="Alikhan N.F."/>
            <person name="Baker D."/>
            <person name="Gharbi K."/>
            <person name="Hall N."/>
            <person name="Watson M."/>
            <person name="Adriaenssens E.M."/>
            <person name="Foster-Nyarko E."/>
            <person name="Jarju S."/>
            <person name="Secka A."/>
            <person name="Antonio M."/>
            <person name="Oren A."/>
            <person name="Chaudhuri R.R."/>
            <person name="La Ragione R."/>
            <person name="Hildebrand F."/>
            <person name="Pallen M.J."/>
        </authorList>
    </citation>
    <scope>NUCLEOTIDE SEQUENCE</scope>
    <source>
        <strain evidence="1">11167</strain>
    </source>
</reference>
<dbReference type="AlphaFoldDB" id="A0A9D9EFH1"/>
<dbReference type="PANTHER" id="PTHR12993:SF11">
    <property type="entry name" value="N-ACETYLGLUCOSAMINYL-PHOSPHATIDYLINOSITOL DE-N-ACETYLASE"/>
    <property type="match status" value="1"/>
</dbReference>
<dbReference type="PANTHER" id="PTHR12993">
    <property type="entry name" value="N-ACETYLGLUCOSAMINYL-PHOSPHATIDYLINOSITOL DE-N-ACETYLASE-RELATED"/>
    <property type="match status" value="1"/>
</dbReference>
<dbReference type="InterPro" id="IPR003737">
    <property type="entry name" value="GlcNAc_PI_deacetylase-related"/>
</dbReference>
<dbReference type="Pfam" id="PF02585">
    <property type="entry name" value="PIG-L"/>
    <property type="match status" value="1"/>
</dbReference>
<dbReference type="InterPro" id="IPR024078">
    <property type="entry name" value="LmbE-like_dom_sf"/>
</dbReference>
<dbReference type="Proteomes" id="UP000823633">
    <property type="component" value="Unassembled WGS sequence"/>
</dbReference>
<sequence length="246" mass="26676">MSLVRLALRFALPHVDIMAHRRCLFFGPHPDDIEIGAGATAARLAREGRAVRFVICTDGRYGSRTIPPEELVAVRQEEAISAAKVLGVDDVVFLPFSDGADYDVDSMLRAMAGEVADFQPDIIFAPDPCVASECHEDHLNVGRLARRLACAAPYEGIMASLGAHSAPVDAIAFYMSAKCNVVVKSKGAMKAQLEAISKHHSQAIGSDIITYLRLRSVQYGLSRLCLHAEGFRALGTTEMHCLPERG</sequence>
<comment type="caution">
    <text evidence="1">The sequence shown here is derived from an EMBL/GenBank/DDBJ whole genome shotgun (WGS) entry which is preliminary data.</text>
</comment>